<dbReference type="HOGENOM" id="CLU_3323759_0_0_0"/>
<dbReference type="InParanoid" id="E8MYU6"/>
<evidence type="ECO:0000313" key="1">
    <source>
        <dbReference type="EMBL" id="BAJ64432.1"/>
    </source>
</evidence>
<sequence>MGRRVLFLVALFSLLVAGVSPIRAQSLPTVEVWVSVRP</sequence>
<dbReference type="Proteomes" id="UP000008922">
    <property type="component" value="Chromosome"/>
</dbReference>
<gene>
    <name evidence="1" type="ordered locus">ANT_24060</name>
</gene>
<protein>
    <submittedName>
        <fullName evidence="1">Uncharacterized protein</fullName>
    </submittedName>
</protein>
<evidence type="ECO:0000313" key="2">
    <source>
        <dbReference type="Proteomes" id="UP000008922"/>
    </source>
</evidence>
<name>E8MYU6_ANATU</name>
<proteinExistence type="predicted"/>
<accession>E8MYU6</accession>
<dbReference type="KEGG" id="atm:ANT_24060"/>
<dbReference type="EMBL" id="AP012029">
    <property type="protein sequence ID" value="BAJ64432.1"/>
    <property type="molecule type" value="Genomic_DNA"/>
</dbReference>
<dbReference type="AlphaFoldDB" id="E8MYU6"/>
<organism evidence="1 2">
    <name type="scientific">Anaerolinea thermophila (strain DSM 14523 / JCM 11388 / NBRC 100420 / UNI-1)</name>
    <dbReference type="NCBI Taxonomy" id="926569"/>
    <lineage>
        <taxon>Bacteria</taxon>
        <taxon>Bacillati</taxon>
        <taxon>Chloroflexota</taxon>
        <taxon>Anaerolineae</taxon>
        <taxon>Anaerolineales</taxon>
        <taxon>Anaerolineaceae</taxon>
        <taxon>Anaerolinea</taxon>
    </lineage>
</organism>
<reference evidence="1 2" key="1">
    <citation type="submission" date="2010-12" db="EMBL/GenBank/DDBJ databases">
        <title>Whole genome sequence of Anaerolinea thermophila UNI-1.</title>
        <authorList>
            <person name="Narita-Yamada S."/>
            <person name="Kishi E."/>
            <person name="Watanabe Y."/>
            <person name="Takasaki K."/>
            <person name="Ankai A."/>
            <person name="Oguchi A."/>
            <person name="Fukui S."/>
            <person name="Takahashi M."/>
            <person name="Yashiro I."/>
            <person name="Hosoyama A."/>
            <person name="Sekiguchi Y."/>
            <person name="Hanada S."/>
            <person name="Fujita N."/>
        </authorList>
    </citation>
    <scope>NUCLEOTIDE SEQUENCE [LARGE SCALE GENOMIC DNA]</scope>
    <source>
        <strain evidence="2">DSM 14523 / JCM 11388 / NBRC 100420 / UNI-1</strain>
    </source>
</reference>
<keyword evidence="2" id="KW-1185">Reference proteome</keyword>